<accession>A0A1Q9BWH8</accession>
<feature type="transmembrane region" description="Helical" evidence="1">
    <location>
        <begin position="20"/>
        <end position="43"/>
    </location>
</feature>
<reference evidence="2 3" key="1">
    <citation type="submission" date="2016-02" db="EMBL/GenBank/DDBJ databases">
        <title>Genome analysis of coral dinoflagellate symbionts highlights evolutionary adaptations to a symbiotic lifestyle.</title>
        <authorList>
            <person name="Aranda M."/>
            <person name="Li Y."/>
            <person name="Liew Y.J."/>
            <person name="Baumgarten S."/>
            <person name="Simakov O."/>
            <person name="Wilson M."/>
            <person name="Piel J."/>
            <person name="Ashoor H."/>
            <person name="Bougouffa S."/>
            <person name="Bajic V.B."/>
            <person name="Ryu T."/>
            <person name="Ravasi T."/>
            <person name="Bayer T."/>
            <person name="Micklem G."/>
            <person name="Kim H."/>
            <person name="Bhak J."/>
            <person name="Lajeunesse T.C."/>
            <person name="Voolstra C.R."/>
        </authorList>
    </citation>
    <scope>NUCLEOTIDE SEQUENCE [LARGE SCALE GENOMIC DNA]</scope>
    <source>
        <strain evidence="2 3">CCMP2467</strain>
    </source>
</reference>
<evidence type="ECO:0000256" key="1">
    <source>
        <dbReference type="SAM" id="Phobius"/>
    </source>
</evidence>
<dbReference type="EMBL" id="LSRX01002904">
    <property type="protein sequence ID" value="OLP75016.1"/>
    <property type="molecule type" value="Genomic_DNA"/>
</dbReference>
<organism evidence="2 3">
    <name type="scientific">Symbiodinium microadriaticum</name>
    <name type="common">Dinoflagellate</name>
    <name type="synonym">Zooxanthella microadriatica</name>
    <dbReference type="NCBI Taxonomy" id="2951"/>
    <lineage>
        <taxon>Eukaryota</taxon>
        <taxon>Sar</taxon>
        <taxon>Alveolata</taxon>
        <taxon>Dinophyceae</taxon>
        <taxon>Suessiales</taxon>
        <taxon>Symbiodiniaceae</taxon>
        <taxon>Symbiodinium</taxon>
    </lineage>
</organism>
<keyword evidence="1" id="KW-0472">Membrane</keyword>
<name>A0A1Q9BWH8_SYMMI</name>
<sequence>AGEGRGGPAVQTFSGLLQNHGPACCAGCFCTLLILAVVIFRLITVGDFVSTMPDVVETCTYSCTDCIRFDDGGVEEVVIDVEDVPSKLAYAGTGSSVPQSGSLPGREAMGFPGHHLKAGTYSCTDCIRFDDGGVEEVVIDVEDVSGFKFSSSGV</sequence>
<keyword evidence="1" id="KW-1133">Transmembrane helix</keyword>
<comment type="caution">
    <text evidence="2">The sequence shown here is derived from an EMBL/GenBank/DDBJ whole genome shotgun (WGS) entry which is preliminary data.</text>
</comment>
<evidence type="ECO:0000313" key="2">
    <source>
        <dbReference type="EMBL" id="OLP75016.1"/>
    </source>
</evidence>
<dbReference type="Proteomes" id="UP000186817">
    <property type="component" value="Unassembled WGS sequence"/>
</dbReference>
<keyword evidence="3" id="KW-1185">Reference proteome</keyword>
<keyword evidence="1" id="KW-0812">Transmembrane</keyword>
<proteinExistence type="predicted"/>
<gene>
    <name evidence="2" type="ORF">AK812_SmicGene45268</name>
</gene>
<feature type="non-terminal residue" evidence="2">
    <location>
        <position position="1"/>
    </location>
</feature>
<evidence type="ECO:0000313" key="3">
    <source>
        <dbReference type="Proteomes" id="UP000186817"/>
    </source>
</evidence>
<dbReference type="AlphaFoldDB" id="A0A1Q9BWH8"/>
<protein>
    <submittedName>
        <fullName evidence="2">Uncharacterized protein</fullName>
    </submittedName>
</protein>